<evidence type="ECO:0000313" key="2">
    <source>
        <dbReference type="EMBL" id="UEM17882.1"/>
    </source>
</evidence>
<reference evidence="1" key="1">
    <citation type="submission" date="2021-03" db="EMBL/GenBank/DDBJ databases">
        <title>Whole Genome Sequence of Bradyrhizobium sp. Strain 144S4.</title>
        <authorList>
            <person name="Bromfield E.S.P."/>
            <person name="Cloutier S."/>
        </authorList>
    </citation>
    <scope>NUCLEOTIDE SEQUENCE [LARGE SCALE GENOMIC DNA]</scope>
    <source>
        <strain evidence="1">144S4</strain>
    </source>
</reference>
<dbReference type="Proteomes" id="UP000664702">
    <property type="component" value="Chromosome"/>
</dbReference>
<organism evidence="1">
    <name type="scientific">Bradyrhizobium barranii subsp. barranii</name>
    <dbReference type="NCBI Taxonomy" id="2823807"/>
    <lineage>
        <taxon>Bacteria</taxon>
        <taxon>Pseudomonadati</taxon>
        <taxon>Pseudomonadota</taxon>
        <taxon>Alphaproteobacteria</taxon>
        <taxon>Hyphomicrobiales</taxon>
        <taxon>Nitrobacteraceae</taxon>
        <taxon>Bradyrhizobium</taxon>
        <taxon>Bradyrhizobium barranii</taxon>
    </lineage>
</organism>
<dbReference type="RefSeq" id="WP_208084583.1">
    <property type="nucleotide sequence ID" value="NZ_CP086136.1"/>
</dbReference>
<dbReference type="AlphaFoldDB" id="A0A939M1K7"/>
<dbReference type="EMBL" id="JAGEMI010000001">
    <property type="protein sequence ID" value="MBO1861511.1"/>
    <property type="molecule type" value="Genomic_DNA"/>
</dbReference>
<dbReference type="KEGG" id="bban:J4G43_009190"/>
<gene>
    <name evidence="2" type="ORF">J4G43_009190</name>
    <name evidence="1" type="ORF">J4G43_11355</name>
</gene>
<proteinExistence type="predicted"/>
<accession>A0A939M1K7</accession>
<reference evidence="2 3" key="2">
    <citation type="journal article" date="2022" name="Int. J. Syst. Evol. Microbiol.">
        <title>Strains of Bradyrhizobium barranii sp. nov. associated with legumes native to Canada are symbionts of soybeans and belong to different subspecies (subsp. barranii subsp. nov. and subsp. apii subsp. nov.) and symbiovars (sv. glycinearum and sv. septentrionale).</title>
        <authorList>
            <person name="Bromfield E.S.P."/>
            <person name="Cloutier S."/>
            <person name="Wasai-Hara S."/>
            <person name="Minamisawa K."/>
        </authorList>
    </citation>
    <scope>NUCLEOTIDE SEQUENCE [LARGE SCALE GENOMIC DNA]</scope>
    <source>
        <strain evidence="2 3">144S4</strain>
    </source>
</reference>
<name>A0A939M1K7_9BRAD</name>
<evidence type="ECO:0000313" key="3">
    <source>
        <dbReference type="Proteomes" id="UP000664702"/>
    </source>
</evidence>
<evidence type="ECO:0000313" key="1">
    <source>
        <dbReference type="EMBL" id="MBO1861511.1"/>
    </source>
</evidence>
<dbReference type="EMBL" id="CP086136">
    <property type="protein sequence ID" value="UEM17882.1"/>
    <property type="molecule type" value="Genomic_DNA"/>
</dbReference>
<protein>
    <submittedName>
        <fullName evidence="1">Uncharacterized protein</fullName>
    </submittedName>
</protein>
<sequence>MGRQLVHFHDRVGNQRIHGRIVEFVLDGVQDRLAAFVIGIEEISKGLDPAGCCSVLLVAALDDRVFTAVDVLAQIVDGLGFCRIGAISI</sequence>